<protein>
    <submittedName>
        <fullName evidence="1">EcsC family protein</fullName>
    </submittedName>
</protein>
<comment type="caution">
    <text evidence="1">The sequence shown here is derived from an EMBL/GenBank/DDBJ whole genome shotgun (WGS) entry which is preliminary data.</text>
</comment>
<sequence length="253" mass="28918">MSTTESNPEKLYENLAYRDLMTWLQKTKKKPSLLNRMTKGTQRSINNLIPEKIHKAITYAIEKMVKGVLSGNEYIGPKAYPIDRLSLREYKARKSIKLYTKTASVEGALTGAGGILLGFVDLPAFLAIKMKMLFEIAAAYGHNVRDYKERVFILYIFKLTFSSQKTRNETIADLENWTDHAQALPDNLNDFDWRNFQLEYRDYMDLAKLAQLIPIIGAGVGAIANYKLSQQLGQMAINAYRLRYFLDKITGKP</sequence>
<dbReference type="Proteomes" id="UP000649799">
    <property type="component" value="Unassembled WGS sequence"/>
</dbReference>
<dbReference type="PANTHER" id="PTHR41260">
    <property type="entry name" value="PROTEIN ECSC"/>
    <property type="match status" value="1"/>
</dbReference>
<proteinExistence type="predicted"/>
<dbReference type="InterPro" id="IPR024787">
    <property type="entry name" value="EcsC"/>
</dbReference>
<accession>A0ABX0H9B9</accession>
<evidence type="ECO:0000313" key="2">
    <source>
        <dbReference type="Proteomes" id="UP000649799"/>
    </source>
</evidence>
<organism evidence="1 2">
    <name type="scientific">Cyclobacterium plantarum</name>
    <dbReference type="NCBI Taxonomy" id="2716263"/>
    <lineage>
        <taxon>Bacteria</taxon>
        <taxon>Pseudomonadati</taxon>
        <taxon>Bacteroidota</taxon>
        <taxon>Cytophagia</taxon>
        <taxon>Cytophagales</taxon>
        <taxon>Cyclobacteriaceae</taxon>
        <taxon>Cyclobacterium</taxon>
    </lineage>
</organism>
<dbReference type="PANTHER" id="PTHR41260:SF1">
    <property type="entry name" value="PROTEIN ECSC"/>
    <property type="match status" value="1"/>
</dbReference>
<dbReference type="EMBL" id="JAANYN010000003">
    <property type="protein sequence ID" value="NHE56797.1"/>
    <property type="molecule type" value="Genomic_DNA"/>
</dbReference>
<evidence type="ECO:0000313" key="1">
    <source>
        <dbReference type="EMBL" id="NHE56797.1"/>
    </source>
</evidence>
<dbReference type="Pfam" id="PF12787">
    <property type="entry name" value="EcsC"/>
    <property type="match status" value="1"/>
</dbReference>
<reference evidence="1 2" key="1">
    <citation type="submission" date="2020-03" db="EMBL/GenBank/DDBJ databases">
        <title>Cyclobacterium plantarum sp. nov., a marine bacterium isolated from a coastal-marine wetland.</title>
        <authorList>
            <person name="Sanchez-Porro C."/>
            <person name="Ventosa A."/>
            <person name="Amoozegar M."/>
        </authorList>
    </citation>
    <scope>NUCLEOTIDE SEQUENCE [LARGE SCALE GENOMIC DNA]</scope>
    <source>
        <strain evidence="1 2">GBPx2</strain>
    </source>
</reference>
<keyword evidence="2" id="KW-1185">Reference proteome</keyword>
<dbReference type="RefSeq" id="WP_166145438.1">
    <property type="nucleotide sequence ID" value="NZ_JAANYN010000003.1"/>
</dbReference>
<name>A0ABX0H9B9_9BACT</name>
<gene>
    <name evidence="1" type="ORF">G9Q97_08215</name>
</gene>